<organism evidence="4 5">
    <name type="scientific">Skeletonema marinoi</name>
    <dbReference type="NCBI Taxonomy" id="267567"/>
    <lineage>
        <taxon>Eukaryota</taxon>
        <taxon>Sar</taxon>
        <taxon>Stramenopiles</taxon>
        <taxon>Ochrophyta</taxon>
        <taxon>Bacillariophyta</taxon>
        <taxon>Coscinodiscophyceae</taxon>
        <taxon>Thalassiosirophycidae</taxon>
        <taxon>Thalassiosirales</taxon>
        <taxon>Skeletonemataceae</taxon>
        <taxon>Skeletonema</taxon>
        <taxon>Skeletonema marinoi-dohrnii complex</taxon>
    </lineage>
</organism>
<keyword evidence="2" id="KW-1133">Transmembrane helix</keyword>
<feature type="chain" id="PRO_5042214768" evidence="3">
    <location>
        <begin position="20"/>
        <end position="787"/>
    </location>
</feature>
<feature type="region of interest" description="Disordered" evidence="1">
    <location>
        <begin position="725"/>
        <end position="787"/>
    </location>
</feature>
<proteinExistence type="predicted"/>
<evidence type="ECO:0000256" key="2">
    <source>
        <dbReference type="SAM" id="Phobius"/>
    </source>
</evidence>
<feature type="signal peptide" evidence="3">
    <location>
        <begin position="1"/>
        <end position="19"/>
    </location>
</feature>
<feature type="transmembrane region" description="Helical" evidence="2">
    <location>
        <begin position="627"/>
        <end position="649"/>
    </location>
</feature>
<evidence type="ECO:0000256" key="3">
    <source>
        <dbReference type="SAM" id="SignalP"/>
    </source>
</evidence>
<dbReference type="EMBL" id="JATAAI010000043">
    <property type="protein sequence ID" value="KAK1733880.1"/>
    <property type="molecule type" value="Genomic_DNA"/>
</dbReference>
<protein>
    <submittedName>
        <fullName evidence="4">Uncharacterized protein</fullName>
    </submittedName>
</protein>
<sequence>MVTRLTAALLLVSSFAADATRIGHTHAVASSIQSKIQSTVNIHTEAHHRRMQDGVDTSIIVTDIPAACVGWKENKIQECIAEQALIGSILSQNNLDSIPAECAGLNTDKLGECLSQRQTILIQNGVTIIPSTCQGLQVDKLEGCIVDHNLVQTLLSQNNLDSIPAECEGWNTDNLGECLSQRQTILDQNGVTSVPTMCQGLGVDKLEDCIVDHNLVQTLLSQNHLDSIPAECAGWNTDKLGECLSVRQTILDQNGVTSVPTMCQGLGVDELEDCLIDHAVVQTILNANNLDDIPADCAGVNADKLTECLHQWRLTQIILGVSNERIPPECVGMEKEKDLETCLEEITLAPTNYPTYSPTLAPMTYAPTIWETYSPTVTPVSWNSFATHIGSQAASEEEEEVTFNLSETVALPIGRYAMSVTRYVNKKEKWNSDRHRTLRKDDGDHPRQHELDATRKHLREVYEAEFNIPVARIDVHFVNGGETAIGLQADGTIGKGIMRHSIFFGNALFVEGDANNATYLLPTEEQLEKATINAFTGEQKQAFIEKYHYEATGRNYFGIKYSYDVSVRTNLQPDIVPPTAILPTEVSEGLEEGARSPIADQEGMGWVAQVQEWSSSVESSLGTSTTFIVLILLAGVLLGTLIGLTAIVIRRKRRNRAEKPNSRVIMGDFIDDEPDALGSVIGSEIENGGDMLYSQRVRPSKRIQSSLPIMTDDFEDCVSQLAASDDDSDYKGMEKEMKEVDSGESTKEIDSGDSVSTMSFSLRSAVSGNSGKENSDEDEVDVEHQLS</sequence>
<reference evidence="4" key="1">
    <citation type="submission" date="2023-06" db="EMBL/GenBank/DDBJ databases">
        <title>Survivors Of The Sea: Transcriptome response of Skeletonema marinoi to long-term dormancy.</title>
        <authorList>
            <person name="Pinder M.I.M."/>
            <person name="Kourtchenko O."/>
            <person name="Robertson E.K."/>
            <person name="Larsson T."/>
            <person name="Maumus F."/>
            <person name="Osuna-Cruz C.M."/>
            <person name="Vancaester E."/>
            <person name="Stenow R."/>
            <person name="Vandepoele K."/>
            <person name="Ploug H."/>
            <person name="Bruchert V."/>
            <person name="Godhe A."/>
            <person name="Topel M."/>
        </authorList>
    </citation>
    <scope>NUCLEOTIDE SEQUENCE</scope>
    <source>
        <strain evidence="4">R05AC</strain>
    </source>
</reference>
<dbReference type="InterPro" id="IPR032675">
    <property type="entry name" value="LRR_dom_sf"/>
</dbReference>
<keyword evidence="2" id="KW-0472">Membrane</keyword>
<accession>A0AAD8XUT5</accession>
<gene>
    <name evidence="4" type="ORF">QTG54_015407</name>
</gene>
<keyword evidence="2" id="KW-0812">Transmembrane</keyword>
<name>A0AAD8XUT5_9STRA</name>
<feature type="compositionally biased region" description="Basic and acidic residues" evidence="1">
    <location>
        <begin position="729"/>
        <end position="750"/>
    </location>
</feature>
<keyword evidence="5" id="KW-1185">Reference proteome</keyword>
<dbReference type="Proteomes" id="UP001224775">
    <property type="component" value="Unassembled WGS sequence"/>
</dbReference>
<evidence type="ECO:0000313" key="4">
    <source>
        <dbReference type="EMBL" id="KAK1733880.1"/>
    </source>
</evidence>
<dbReference type="Gene3D" id="3.80.10.10">
    <property type="entry name" value="Ribonuclease Inhibitor"/>
    <property type="match status" value="1"/>
</dbReference>
<keyword evidence="3" id="KW-0732">Signal</keyword>
<evidence type="ECO:0000256" key="1">
    <source>
        <dbReference type="SAM" id="MobiDB-lite"/>
    </source>
</evidence>
<evidence type="ECO:0000313" key="5">
    <source>
        <dbReference type="Proteomes" id="UP001224775"/>
    </source>
</evidence>
<feature type="compositionally biased region" description="Polar residues" evidence="1">
    <location>
        <begin position="753"/>
        <end position="772"/>
    </location>
</feature>
<comment type="caution">
    <text evidence="4">The sequence shown here is derived from an EMBL/GenBank/DDBJ whole genome shotgun (WGS) entry which is preliminary data.</text>
</comment>
<dbReference type="AlphaFoldDB" id="A0AAD8XUT5"/>